<dbReference type="Pfam" id="PF00293">
    <property type="entry name" value="NUDIX"/>
    <property type="match status" value="1"/>
</dbReference>
<accession>A0ABW4ZVQ4</accession>
<comment type="caution">
    <text evidence="3">The sequence shown here is derived from an EMBL/GenBank/DDBJ whole genome shotgun (WGS) entry which is preliminary data.</text>
</comment>
<keyword evidence="4" id="KW-1185">Reference proteome</keyword>
<proteinExistence type="predicted"/>
<dbReference type="CDD" id="cd18886">
    <property type="entry name" value="NUDIX_MutT_Nudt1"/>
    <property type="match status" value="1"/>
</dbReference>
<keyword evidence="1" id="KW-0378">Hydrolase</keyword>
<dbReference type="EMBL" id="JBHUIO010000005">
    <property type="protein sequence ID" value="MFD2169825.1"/>
    <property type="molecule type" value="Genomic_DNA"/>
</dbReference>
<gene>
    <name evidence="3" type="ORF">ACFSOY_07425</name>
</gene>
<dbReference type="Gene3D" id="3.90.79.10">
    <property type="entry name" value="Nucleoside Triphosphate Pyrophosphohydrolase"/>
    <property type="match status" value="1"/>
</dbReference>
<evidence type="ECO:0000313" key="3">
    <source>
        <dbReference type="EMBL" id="MFD2169825.1"/>
    </source>
</evidence>
<dbReference type="InterPro" id="IPR000086">
    <property type="entry name" value="NUDIX_hydrolase_dom"/>
</dbReference>
<dbReference type="PANTHER" id="PTHR43222">
    <property type="entry name" value="NUDIX HYDROLASE 23"/>
    <property type="match status" value="1"/>
</dbReference>
<feature type="domain" description="Nudix hydrolase" evidence="2">
    <location>
        <begin position="3"/>
        <end position="134"/>
    </location>
</feature>
<dbReference type="PROSITE" id="PS51462">
    <property type="entry name" value="NUDIX"/>
    <property type="match status" value="1"/>
</dbReference>
<name>A0ABW4ZVQ4_9BACL</name>
<evidence type="ECO:0000259" key="2">
    <source>
        <dbReference type="PROSITE" id="PS51462"/>
    </source>
</evidence>
<dbReference type="RefSeq" id="WP_386045275.1">
    <property type="nucleotide sequence ID" value="NZ_JBHUIO010000005.1"/>
</dbReference>
<dbReference type="InterPro" id="IPR020084">
    <property type="entry name" value="NUDIX_hydrolase_CS"/>
</dbReference>
<organism evidence="3 4">
    <name type="scientific">Tumebacillus lipolyticus</name>
    <dbReference type="NCBI Taxonomy" id="1280370"/>
    <lineage>
        <taxon>Bacteria</taxon>
        <taxon>Bacillati</taxon>
        <taxon>Bacillota</taxon>
        <taxon>Bacilli</taxon>
        <taxon>Bacillales</taxon>
        <taxon>Alicyclobacillaceae</taxon>
        <taxon>Tumebacillus</taxon>
    </lineage>
</organism>
<dbReference type="InterPro" id="IPR015797">
    <property type="entry name" value="NUDIX_hydrolase-like_dom_sf"/>
</dbReference>
<protein>
    <submittedName>
        <fullName evidence="3">NUDIX domain-containing protein</fullName>
    </submittedName>
</protein>
<reference evidence="4" key="1">
    <citation type="journal article" date="2019" name="Int. J. Syst. Evol. Microbiol.">
        <title>The Global Catalogue of Microorganisms (GCM) 10K type strain sequencing project: providing services to taxonomists for standard genome sequencing and annotation.</title>
        <authorList>
            <consortium name="The Broad Institute Genomics Platform"/>
            <consortium name="The Broad Institute Genome Sequencing Center for Infectious Disease"/>
            <person name="Wu L."/>
            <person name="Ma J."/>
        </authorList>
    </citation>
    <scope>NUCLEOTIDE SEQUENCE [LARGE SCALE GENOMIC DNA]</scope>
    <source>
        <strain evidence="4">CGMCC 1.13574</strain>
    </source>
</reference>
<dbReference type="SUPFAM" id="SSF55811">
    <property type="entry name" value="Nudix"/>
    <property type="match status" value="1"/>
</dbReference>
<evidence type="ECO:0000313" key="4">
    <source>
        <dbReference type="Proteomes" id="UP001597343"/>
    </source>
</evidence>
<evidence type="ECO:0000256" key="1">
    <source>
        <dbReference type="ARBA" id="ARBA00022801"/>
    </source>
</evidence>
<dbReference type="Proteomes" id="UP001597343">
    <property type="component" value="Unassembled WGS sequence"/>
</dbReference>
<sequence length="164" mass="18926">MEPNLRYTMCFLRSEDRVLLLNREAPPNMGLWVGPGGKLEAGETALDCARREFLEETDIDLPNARFAGIVTWDTETGCSGMYLFVADAPAEFEYHTPRITDEGILEWKEIAWILHPENCGIPPHEKHFLKAALEDPTTYEHHYVFRKNTLVDYRTIPFEHPVHL</sequence>
<dbReference type="PANTHER" id="PTHR43222:SF2">
    <property type="entry name" value="NUDIX HYDROLASE 23, CHLOROPLASTIC"/>
    <property type="match status" value="1"/>
</dbReference>
<dbReference type="PROSITE" id="PS00893">
    <property type="entry name" value="NUDIX_BOX"/>
    <property type="match status" value="1"/>
</dbReference>